<evidence type="ECO:0000313" key="2">
    <source>
        <dbReference type="EMBL" id="TKI77530.1"/>
    </source>
</evidence>
<dbReference type="Gene3D" id="1.10.1200.10">
    <property type="entry name" value="ACP-like"/>
    <property type="match status" value="1"/>
</dbReference>
<gene>
    <name evidence="2" type="ORF">FC699_37330</name>
</gene>
<protein>
    <recommendedName>
        <fullName evidence="1">Carrier domain-containing protein</fullName>
    </recommendedName>
</protein>
<comment type="caution">
    <text evidence="2">The sequence shown here is derived from an EMBL/GenBank/DDBJ whole genome shotgun (WGS) entry which is preliminary data.</text>
</comment>
<feature type="domain" description="Carrier" evidence="1">
    <location>
        <begin position="16"/>
        <end position="67"/>
    </location>
</feature>
<organism evidence="2 3">
    <name type="scientific">Bacillus wiedmannii</name>
    <dbReference type="NCBI Taxonomy" id="1890302"/>
    <lineage>
        <taxon>Bacteria</taxon>
        <taxon>Bacillati</taxon>
        <taxon>Bacillota</taxon>
        <taxon>Bacilli</taxon>
        <taxon>Bacillales</taxon>
        <taxon>Bacillaceae</taxon>
        <taxon>Bacillus</taxon>
        <taxon>Bacillus cereus group</taxon>
    </lineage>
</organism>
<name>A0A4U2ZU59_9BACI</name>
<dbReference type="Proteomes" id="UP000305222">
    <property type="component" value="Unassembled WGS sequence"/>
</dbReference>
<reference evidence="2 3" key="1">
    <citation type="journal article" date="2019" name="Environ. Microbiol.">
        <title>An active ?-lactamase is a part of an orchestrated cell wall stress resistance network of Bacillus subtilis and related rhizosphere species.</title>
        <authorList>
            <person name="Bucher T."/>
            <person name="Keren-Paz A."/>
            <person name="Hausser J."/>
            <person name="Olender T."/>
            <person name="Cytryn E."/>
            <person name="Kolodkin-Gal I."/>
        </authorList>
    </citation>
    <scope>NUCLEOTIDE SEQUENCE [LARGE SCALE GENOMIC DNA]</scope>
    <source>
        <strain evidence="2 3">I5</strain>
    </source>
</reference>
<dbReference type="Pfam" id="PF00550">
    <property type="entry name" value="PP-binding"/>
    <property type="match status" value="1"/>
</dbReference>
<accession>A0A4U2ZU59</accession>
<evidence type="ECO:0000259" key="1">
    <source>
        <dbReference type="PROSITE" id="PS50075"/>
    </source>
</evidence>
<dbReference type="InterPro" id="IPR009081">
    <property type="entry name" value="PP-bd_ACP"/>
</dbReference>
<proteinExistence type="predicted"/>
<dbReference type="EMBL" id="SZON01003889">
    <property type="protein sequence ID" value="TKI77530.1"/>
    <property type="molecule type" value="Genomic_DNA"/>
</dbReference>
<feature type="non-terminal residue" evidence="2">
    <location>
        <position position="1"/>
    </location>
</feature>
<dbReference type="AlphaFoldDB" id="A0A4U2ZU59"/>
<dbReference type="PROSITE" id="PS50075">
    <property type="entry name" value="CARRIER"/>
    <property type="match status" value="1"/>
</dbReference>
<dbReference type="SUPFAM" id="SSF47336">
    <property type="entry name" value="ACP-like"/>
    <property type="match status" value="1"/>
</dbReference>
<sequence length="67" mass="7666">LLDITQTDYISIPYVAPRNEIEQALVHAWEKVMEIEGIGIHDNFFALKGESIKALQVINLLRKDCLK</sequence>
<dbReference type="InterPro" id="IPR036736">
    <property type="entry name" value="ACP-like_sf"/>
</dbReference>
<feature type="non-terminal residue" evidence="2">
    <location>
        <position position="67"/>
    </location>
</feature>
<evidence type="ECO:0000313" key="3">
    <source>
        <dbReference type="Proteomes" id="UP000305222"/>
    </source>
</evidence>